<proteinExistence type="predicted"/>
<comment type="caution">
    <text evidence="2">The sequence shown here is derived from an EMBL/GenBank/DDBJ whole genome shotgun (WGS) entry which is preliminary data.</text>
</comment>
<feature type="domain" description="Flagellin C-terminal" evidence="1">
    <location>
        <begin position="257"/>
        <end position="334"/>
    </location>
</feature>
<dbReference type="RefSeq" id="WP_198914633.1">
    <property type="nucleotide sequence ID" value="NZ_JAEKPD010000001.1"/>
</dbReference>
<protein>
    <recommendedName>
        <fullName evidence="1">Flagellin C-terminal domain-containing protein</fullName>
    </recommendedName>
</protein>
<evidence type="ECO:0000313" key="2">
    <source>
        <dbReference type="EMBL" id="MBJ3761473.1"/>
    </source>
</evidence>
<evidence type="ECO:0000313" key="3">
    <source>
        <dbReference type="Proteomes" id="UP000642488"/>
    </source>
</evidence>
<organism evidence="2 3">
    <name type="scientific">Palleronia pontilimi</name>
    <dbReference type="NCBI Taxonomy" id="1964209"/>
    <lineage>
        <taxon>Bacteria</taxon>
        <taxon>Pseudomonadati</taxon>
        <taxon>Pseudomonadota</taxon>
        <taxon>Alphaproteobacteria</taxon>
        <taxon>Rhodobacterales</taxon>
        <taxon>Roseobacteraceae</taxon>
        <taxon>Palleronia</taxon>
    </lineage>
</organism>
<dbReference type="AlphaFoldDB" id="A0A934IEN0"/>
<accession>A0A934IEN0</accession>
<sequence>MPLTSIGDLAQTFVNRRANARLNQELGLLAKELTTGLVADPRSAAAGNASAYSALERGLSITRTFTGVAKETRFQADGLQIALRQIDSQVDLALPGVLKTAQSITQSSLPIVADDSAKAFEAIVSTLNGSTGNRQNFSGTTTGTVPLRSGDLILSDIRALVSGATEAADVILAIDQYFAAGGAFDTVDYLGSATDLAPVEIAPNERVSLDVRADDDVFRQTLASLAKAAMLGQTTIALDRIQSEALASNAAGQLLTAKDSVTDVRARVGSTEARIDAAITQLASEDLSLQQARLDLIGADPFDTATRLEQTQLQLEQLYTLTARLSRLSLTNYI</sequence>
<dbReference type="Proteomes" id="UP000642488">
    <property type="component" value="Unassembled WGS sequence"/>
</dbReference>
<evidence type="ECO:0000259" key="1">
    <source>
        <dbReference type="Pfam" id="PF00700"/>
    </source>
</evidence>
<dbReference type="EMBL" id="JAEKPD010000001">
    <property type="protein sequence ID" value="MBJ3761473.1"/>
    <property type="molecule type" value="Genomic_DNA"/>
</dbReference>
<gene>
    <name evidence="2" type="ORF">ILP92_01740</name>
</gene>
<dbReference type="SUPFAM" id="SSF64518">
    <property type="entry name" value="Phase 1 flagellin"/>
    <property type="match status" value="1"/>
</dbReference>
<dbReference type="InterPro" id="IPR046358">
    <property type="entry name" value="Flagellin_C"/>
</dbReference>
<name>A0A934IEN0_9RHOB</name>
<dbReference type="Pfam" id="PF00700">
    <property type="entry name" value="Flagellin_C"/>
    <property type="match status" value="1"/>
</dbReference>
<reference evidence="2" key="1">
    <citation type="submission" date="2020-12" db="EMBL/GenBank/DDBJ databases">
        <title>Bacterial taxonomy.</title>
        <authorList>
            <person name="Pan X."/>
        </authorList>
    </citation>
    <scope>NUCLEOTIDE SEQUENCE</scope>
    <source>
        <strain evidence="2">KCTC 52957</strain>
    </source>
</reference>
<keyword evidence="3" id="KW-1185">Reference proteome</keyword>